<sequence>MKILKGILILAIVLGIGGYALYHFGTGFASDKIVDYVNDEMENAGQVEEAKRQIAANPELKKFLEEGLENVDESNLVYKTKEEAVQGVIKKVGISKLMELQSEVSDGVTAEEQTEILAMLQENLNEDEILALKYLANQELNR</sequence>
<keyword evidence="1" id="KW-0812">Transmembrane</keyword>
<reference evidence="2 3" key="1">
    <citation type="submission" date="2018-09" db="EMBL/GenBank/DDBJ databases">
        <title>Bacillus saliacetes sp. nov., isolated from Thai shrimp paste (Ka-pi).</title>
        <authorList>
            <person name="Daroonpunt R."/>
            <person name="Tanasupawat S."/>
            <person name="Yiamsombut S."/>
        </authorList>
    </citation>
    <scope>NUCLEOTIDE SEQUENCE [LARGE SCALE GENOMIC DNA]</scope>
    <source>
        <strain evidence="2 3">SKP7-4</strain>
    </source>
</reference>
<protein>
    <recommendedName>
        <fullName evidence="4">Phenylalanyl-tRNA synthetase subunit beta</fullName>
    </recommendedName>
</protein>
<dbReference type="OrthoDB" id="2427603at2"/>
<keyword evidence="1" id="KW-0472">Membrane</keyword>
<accession>A0A3A1R0F4</accession>
<evidence type="ECO:0000313" key="3">
    <source>
        <dbReference type="Proteomes" id="UP000265801"/>
    </source>
</evidence>
<dbReference type="EMBL" id="QXIR01000020">
    <property type="protein sequence ID" value="RIW31834.1"/>
    <property type="molecule type" value="Genomic_DNA"/>
</dbReference>
<feature type="transmembrane region" description="Helical" evidence="1">
    <location>
        <begin position="7"/>
        <end position="25"/>
    </location>
</feature>
<gene>
    <name evidence="2" type="ORF">D3H55_14505</name>
</gene>
<proteinExistence type="predicted"/>
<evidence type="ECO:0008006" key="4">
    <source>
        <dbReference type="Google" id="ProtNLM"/>
    </source>
</evidence>
<keyword evidence="1" id="KW-1133">Transmembrane helix</keyword>
<comment type="caution">
    <text evidence="2">The sequence shown here is derived from an EMBL/GenBank/DDBJ whole genome shotgun (WGS) entry which is preliminary data.</text>
</comment>
<organism evidence="2 3">
    <name type="scientific">Bacillus salacetis</name>
    <dbReference type="NCBI Taxonomy" id="2315464"/>
    <lineage>
        <taxon>Bacteria</taxon>
        <taxon>Bacillati</taxon>
        <taxon>Bacillota</taxon>
        <taxon>Bacilli</taxon>
        <taxon>Bacillales</taxon>
        <taxon>Bacillaceae</taxon>
        <taxon>Bacillus</taxon>
    </lineage>
</organism>
<name>A0A3A1R0F4_9BACI</name>
<dbReference type="AlphaFoldDB" id="A0A3A1R0F4"/>
<dbReference type="RefSeq" id="WP_119547874.1">
    <property type="nucleotide sequence ID" value="NZ_QXIR01000020.1"/>
</dbReference>
<evidence type="ECO:0000256" key="1">
    <source>
        <dbReference type="SAM" id="Phobius"/>
    </source>
</evidence>
<keyword evidence="3" id="KW-1185">Reference proteome</keyword>
<evidence type="ECO:0000313" key="2">
    <source>
        <dbReference type="EMBL" id="RIW31834.1"/>
    </source>
</evidence>
<dbReference type="Proteomes" id="UP000265801">
    <property type="component" value="Unassembled WGS sequence"/>
</dbReference>